<evidence type="ECO:0000256" key="2">
    <source>
        <dbReference type="ARBA" id="ARBA00005695"/>
    </source>
</evidence>
<feature type="chain" id="PRO_5010437281" evidence="5">
    <location>
        <begin position="24"/>
        <end position="515"/>
    </location>
</feature>
<dbReference type="SUPFAM" id="SSF53850">
    <property type="entry name" value="Periplasmic binding protein-like II"/>
    <property type="match status" value="1"/>
</dbReference>
<dbReference type="GO" id="GO:0043190">
    <property type="term" value="C:ATP-binding cassette (ABC) transporter complex"/>
    <property type="evidence" value="ECO:0007669"/>
    <property type="project" value="InterPro"/>
</dbReference>
<keyword evidence="4 5" id="KW-0732">Signal</keyword>
<geneLocation type="plasmid" evidence="8">
    <name>pRIdsm_01</name>
</geneLocation>
<dbReference type="Pfam" id="PF00496">
    <property type="entry name" value="SBP_bac_5"/>
    <property type="match status" value="1"/>
</dbReference>
<sequence length="515" mass="57055">MRWGYKSLAVSALAIALGSQAFASDSDIVWARDGDIDSLDPHRATSTLSRQVWYQIYDSLLEFADDGSVVPNLAESWDVSDDGTEITFALHDDIVCHDGTPFNADDVVWTAERALFSDNPSLTKASWGNVTSVDKIDELTVKFVLETPFGAFVPFMADQFTSMLCDSNAEADDFGTGSAIGTGPWKLASWTKGSEIVLDANPDYVNRGRPVDNPGAPKADRLVVRTMPEGQTRVAGLRTGELNVIVPPIQEVKSLQEDEAVEVHVAQGTGQNMFLQFAVNRPPFNDARARRAVSHAIDKDMAIKVVYGDLVERQYCPVSRGVFGNDPEFCQQYDQDYDPEKAKELLAELGYGPNNPMEVILATWTGDNRERMLQMLQNQLKQVGIDASIEVMDIGTLNARDTQENNKAEGPGYMDLMGWTWFDPDLLYLLWHSPGAYEGFHTPELDKILEATRTTVDPAEREKVVKEAFKILLEEAGQVPIYTPGWLWLYAVSADTPGFKIGPFNRAQFSAMEAS</sequence>
<name>A0A0T5P1P8_9RHOB</name>
<dbReference type="InterPro" id="IPR030678">
    <property type="entry name" value="Peptide/Ni-bd"/>
</dbReference>
<feature type="domain" description="Solute-binding protein family 5" evidence="6">
    <location>
        <begin position="69"/>
        <end position="432"/>
    </location>
</feature>
<dbReference type="InterPro" id="IPR039424">
    <property type="entry name" value="SBP_5"/>
</dbReference>
<dbReference type="PANTHER" id="PTHR30290">
    <property type="entry name" value="PERIPLASMIC BINDING COMPONENT OF ABC TRANSPORTER"/>
    <property type="match status" value="1"/>
</dbReference>
<keyword evidence="3" id="KW-0813">Transport</keyword>
<dbReference type="EMBL" id="CP031599">
    <property type="protein sequence ID" value="QEW29791.1"/>
    <property type="molecule type" value="Genomic_DNA"/>
</dbReference>
<dbReference type="PANTHER" id="PTHR30290:SF9">
    <property type="entry name" value="OLIGOPEPTIDE-BINDING PROTEIN APPA"/>
    <property type="match status" value="1"/>
</dbReference>
<dbReference type="PIRSF" id="PIRSF002741">
    <property type="entry name" value="MppA"/>
    <property type="match status" value="1"/>
</dbReference>
<evidence type="ECO:0000259" key="6">
    <source>
        <dbReference type="Pfam" id="PF00496"/>
    </source>
</evidence>
<dbReference type="STRING" id="540747.SAMN04488031_11927"/>
<evidence type="ECO:0000256" key="4">
    <source>
        <dbReference type="ARBA" id="ARBA00022729"/>
    </source>
</evidence>
<dbReference type="InterPro" id="IPR000914">
    <property type="entry name" value="SBP_5_dom"/>
</dbReference>
<dbReference type="CDD" id="cd00995">
    <property type="entry name" value="PBP2_NikA_DppA_OppA_like"/>
    <property type="match status" value="1"/>
</dbReference>
<reference evidence="8 10" key="2">
    <citation type="submission" date="2018-08" db="EMBL/GenBank/DDBJ databases">
        <title>Genetic Globetrotter - A new plasmid hitch-hiking vast phylogenetic and geographic distances.</title>
        <authorList>
            <person name="Vollmers J."/>
            <person name="Petersen J."/>
        </authorList>
    </citation>
    <scope>NUCLEOTIDE SEQUENCE [LARGE SCALE GENOMIC DNA]</scope>
    <source>
        <strain evidence="8 10">DSM 26383</strain>
        <plasmid evidence="8">pRIdsm_01</plasmid>
        <plasmid evidence="10">pridsm_01</plasmid>
    </source>
</reference>
<evidence type="ECO:0000313" key="9">
    <source>
        <dbReference type="Proteomes" id="UP000051401"/>
    </source>
</evidence>
<dbReference type="Gene3D" id="3.40.190.10">
    <property type="entry name" value="Periplasmic binding protein-like II"/>
    <property type="match status" value="1"/>
</dbReference>
<evidence type="ECO:0000256" key="3">
    <source>
        <dbReference type="ARBA" id="ARBA00022448"/>
    </source>
</evidence>
<geneLocation type="plasmid" evidence="10">
    <name>pridsm_01</name>
</geneLocation>
<dbReference type="GO" id="GO:0030288">
    <property type="term" value="C:outer membrane-bounded periplasmic space"/>
    <property type="evidence" value="ECO:0007669"/>
    <property type="project" value="UniProtKB-ARBA"/>
</dbReference>
<protein>
    <submittedName>
        <fullName evidence="7">ABC transporter substrate-binding protein</fullName>
    </submittedName>
    <submittedName>
        <fullName evidence="8">Glutathione-binding protein GsiB</fullName>
    </submittedName>
</protein>
<comment type="similarity">
    <text evidence="2">Belongs to the bacterial solute-binding protein 5 family.</text>
</comment>
<evidence type="ECO:0000256" key="5">
    <source>
        <dbReference type="SAM" id="SignalP"/>
    </source>
</evidence>
<dbReference type="GO" id="GO:1904680">
    <property type="term" value="F:peptide transmembrane transporter activity"/>
    <property type="evidence" value="ECO:0007669"/>
    <property type="project" value="TreeGrafter"/>
</dbReference>
<dbReference type="OrthoDB" id="9803988at2"/>
<comment type="subcellular location">
    <subcellularLocation>
        <location evidence="1">Periplasm</location>
    </subcellularLocation>
</comment>
<evidence type="ECO:0000313" key="10">
    <source>
        <dbReference type="Proteomes" id="UP000325785"/>
    </source>
</evidence>
<reference evidence="7 9" key="1">
    <citation type="submission" date="2015-04" db="EMBL/GenBank/DDBJ databases">
        <title>The draft genome sequence of Roseovarius indicus B108T.</title>
        <authorList>
            <person name="Li G."/>
            <person name="Lai Q."/>
            <person name="Shao Z."/>
            <person name="Yan P."/>
        </authorList>
    </citation>
    <scope>NUCLEOTIDE SEQUENCE [LARGE SCALE GENOMIC DNA]</scope>
    <source>
        <strain evidence="7 9">B108</strain>
    </source>
</reference>
<proteinExistence type="inferred from homology"/>
<dbReference type="KEGG" id="rid:RIdsm_05637"/>
<dbReference type="Gene3D" id="3.10.105.10">
    <property type="entry name" value="Dipeptide-binding Protein, Domain 3"/>
    <property type="match status" value="1"/>
</dbReference>
<feature type="signal peptide" evidence="5">
    <location>
        <begin position="1"/>
        <end position="23"/>
    </location>
</feature>
<gene>
    <name evidence="8" type="primary">gsiB_4</name>
    <name evidence="8" type="ORF">RIdsm_05637</name>
    <name evidence="7" type="ORF">XM52_25755</name>
</gene>
<organism evidence="7 9">
    <name type="scientific">Roseovarius indicus</name>
    <dbReference type="NCBI Taxonomy" id="540747"/>
    <lineage>
        <taxon>Bacteria</taxon>
        <taxon>Pseudomonadati</taxon>
        <taxon>Pseudomonadota</taxon>
        <taxon>Alphaproteobacteria</taxon>
        <taxon>Rhodobacterales</taxon>
        <taxon>Roseobacteraceae</taxon>
        <taxon>Roseovarius</taxon>
    </lineage>
</organism>
<dbReference type="Proteomes" id="UP000051401">
    <property type="component" value="Unassembled WGS sequence"/>
</dbReference>
<evidence type="ECO:0000256" key="1">
    <source>
        <dbReference type="ARBA" id="ARBA00004418"/>
    </source>
</evidence>
<dbReference type="Proteomes" id="UP000325785">
    <property type="component" value="Plasmid pRIdsm_01"/>
</dbReference>
<accession>A0A0T5P1P8</accession>
<evidence type="ECO:0000313" key="8">
    <source>
        <dbReference type="EMBL" id="QEW29791.1"/>
    </source>
</evidence>
<dbReference type="GO" id="GO:0015833">
    <property type="term" value="P:peptide transport"/>
    <property type="evidence" value="ECO:0007669"/>
    <property type="project" value="TreeGrafter"/>
</dbReference>
<keyword evidence="8" id="KW-0614">Plasmid</keyword>
<keyword evidence="9" id="KW-1185">Reference proteome</keyword>
<evidence type="ECO:0000313" key="7">
    <source>
        <dbReference type="EMBL" id="KRS15082.1"/>
    </source>
</evidence>
<dbReference type="EMBL" id="LAXI01000028">
    <property type="protein sequence ID" value="KRS15082.1"/>
    <property type="molecule type" value="Genomic_DNA"/>
</dbReference>
<dbReference type="PATRIC" id="fig|540747.5.peg.3509"/>
<dbReference type="RefSeq" id="WP_057821005.1">
    <property type="nucleotide sequence ID" value="NZ_CP031599.1"/>
</dbReference>
<dbReference type="AlphaFoldDB" id="A0A0T5P1P8"/>